<keyword evidence="2" id="KW-1003">Cell membrane</keyword>
<feature type="domain" description="Ig-like" evidence="9">
    <location>
        <begin position="23"/>
        <end position="125"/>
    </location>
</feature>
<proteinExistence type="predicted"/>
<dbReference type="InterPro" id="IPR007110">
    <property type="entry name" value="Ig-like_dom"/>
</dbReference>
<dbReference type="Proteomes" id="UP000515150">
    <property type="component" value="Chromosome 2"/>
</dbReference>
<dbReference type="SUPFAM" id="SSF48726">
    <property type="entry name" value="Immunoglobulin"/>
    <property type="match status" value="1"/>
</dbReference>
<dbReference type="InterPro" id="IPR013783">
    <property type="entry name" value="Ig-like_fold"/>
</dbReference>
<keyword evidence="8" id="KW-0812">Transmembrane</keyword>
<evidence type="ECO:0000313" key="10">
    <source>
        <dbReference type="Proteomes" id="UP000515150"/>
    </source>
</evidence>
<dbReference type="Pfam" id="PF07686">
    <property type="entry name" value="V-set"/>
    <property type="match status" value="1"/>
</dbReference>
<keyword evidence="7" id="KW-0325">Glycoprotein</keyword>
<dbReference type="GeneID" id="129603812"/>
<dbReference type="RefSeq" id="XP_055362939.1">
    <property type="nucleotide sequence ID" value="XM_055506964.1"/>
</dbReference>
<evidence type="ECO:0000256" key="7">
    <source>
        <dbReference type="ARBA" id="ARBA00023180"/>
    </source>
</evidence>
<evidence type="ECO:0000259" key="9">
    <source>
        <dbReference type="PROSITE" id="PS50835"/>
    </source>
</evidence>
<keyword evidence="10" id="KW-1185">Reference proteome</keyword>
<evidence type="ECO:0000313" key="11">
    <source>
        <dbReference type="RefSeq" id="XP_055362939.1"/>
    </source>
</evidence>
<evidence type="ECO:0000256" key="2">
    <source>
        <dbReference type="ARBA" id="ARBA00022475"/>
    </source>
</evidence>
<keyword evidence="4" id="KW-0391">Immunity</keyword>
<gene>
    <name evidence="11" type="primary">LOC129603812</name>
</gene>
<dbReference type="GO" id="GO:0002376">
    <property type="term" value="P:immune system process"/>
    <property type="evidence" value="ECO:0007669"/>
    <property type="project" value="UniProtKB-KW"/>
</dbReference>
<keyword evidence="3" id="KW-0732">Signal</keyword>
<name>A0A9W2XMQ4_BETSP</name>
<dbReference type="InterPro" id="IPR036179">
    <property type="entry name" value="Ig-like_dom_sf"/>
</dbReference>
<keyword evidence="8" id="KW-1133">Transmembrane helix</keyword>
<keyword evidence="6" id="KW-1015">Disulfide bond</keyword>
<dbReference type="GO" id="GO:0009617">
    <property type="term" value="P:response to bacterium"/>
    <property type="evidence" value="ECO:0007669"/>
    <property type="project" value="TreeGrafter"/>
</dbReference>
<comment type="subcellular location">
    <subcellularLocation>
        <location evidence="1">Cell membrane</location>
    </subcellularLocation>
</comment>
<sequence length="183" mass="20285">MSGSGGTRFKHLYSKMKATIITPLLLCGLSYVSVSDSEFRTVDIRSGVNLSLLCSNFSSSPTQIIWFKLYNRTQPRCISYMYSANEPASFCGQHEQSKFEATSNVSTLFFKIKHVDASDSGLYFCGYYINKHSVIVSSTYLHVQEESGEETTLMTLILSTVTVVVTKVIVVLVVRKGFQSGAV</sequence>
<evidence type="ECO:0000256" key="6">
    <source>
        <dbReference type="ARBA" id="ARBA00023157"/>
    </source>
</evidence>
<dbReference type="InterPro" id="IPR013106">
    <property type="entry name" value="Ig_V-set"/>
</dbReference>
<dbReference type="AlphaFoldDB" id="A0A9W2XMQ4"/>
<protein>
    <submittedName>
        <fullName evidence="11">Uncharacterized protein LOC129603812 isoform X2</fullName>
    </submittedName>
</protein>
<dbReference type="PANTHER" id="PTHR19433">
    <property type="entry name" value="T-CELL RECEPTOR ALPHA CHAIN V REGION-RELATED"/>
    <property type="match status" value="1"/>
</dbReference>
<evidence type="ECO:0000256" key="1">
    <source>
        <dbReference type="ARBA" id="ARBA00004236"/>
    </source>
</evidence>
<organism evidence="10 11">
    <name type="scientific">Betta splendens</name>
    <name type="common">Siamese fighting fish</name>
    <dbReference type="NCBI Taxonomy" id="158456"/>
    <lineage>
        <taxon>Eukaryota</taxon>
        <taxon>Metazoa</taxon>
        <taxon>Chordata</taxon>
        <taxon>Craniata</taxon>
        <taxon>Vertebrata</taxon>
        <taxon>Euteleostomi</taxon>
        <taxon>Actinopterygii</taxon>
        <taxon>Neopterygii</taxon>
        <taxon>Teleostei</taxon>
        <taxon>Neoteleostei</taxon>
        <taxon>Acanthomorphata</taxon>
        <taxon>Anabantaria</taxon>
        <taxon>Anabantiformes</taxon>
        <taxon>Anabantoidei</taxon>
        <taxon>Osphronemidae</taxon>
        <taxon>Betta</taxon>
    </lineage>
</organism>
<dbReference type="PROSITE" id="PS50835">
    <property type="entry name" value="IG_LIKE"/>
    <property type="match status" value="1"/>
</dbReference>
<evidence type="ECO:0000256" key="5">
    <source>
        <dbReference type="ARBA" id="ARBA00023136"/>
    </source>
</evidence>
<dbReference type="PANTHER" id="PTHR19433:SF111">
    <property type="entry name" value="T CELL RECEPTOR ALPHA VARIABLE 4"/>
    <property type="match status" value="1"/>
</dbReference>
<evidence type="ECO:0000256" key="4">
    <source>
        <dbReference type="ARBA" id="ARBA00022859"/>
    </source>
</evidence>
<feature type="transmembrane region" description="Helical" evidence="8">
    <location>
        <begin position="153"/>
        <end position="174"/>
    </location>
</feature>
<dbReference type="Gene3D" id="2.60.40.10">
    <property type="entry name" value="Immunoglobulins"/>
    <property type="match status" value="1"/>
</dbReference>
<evidence type="ECO:0000256" key="8">
    <source>
        <dbReference type="SAM" id="Phobius"/>
    </source>
</evidence>
<keyword evidence="5 8" id="KW-0472">Membrane</keyword>
<dbReference type="InterPro" id="IPR052051">
    <property type="entry name" value="TCR_complex_component"/>
</dbReference>
<evidence type="ECO:0000256" key="3">
    <source>
        <dbReference type="ARBA" id="ARBA00022729"/>
    </source>
</evidence>
<reference evidence="11" key="1">
    <citation type="submission" date="2025-08" db="UniProtKB">
        <authorList>
            <consortium name="RefSeq"/>
        </authorList>
    </citation>
    <scope>IDENTIFICATION</scope>
</reference>
<accession>A0A9W2XMQ4</accession>
<dbReference type="GO" id="GO:0005886">
    <property type="term" value="C:plasma membrane"/>
    <property type="evidence" value="ECO:0007669"/>
    <property type="project" value="UniProtKB-SubCell"/>
</dbReference>